<dbReference type="EMBL" id="JACHWU010000001">
    <property type="protein sequence ID" value="MBB3050021.1"/>
    <property type="molecule type" value="Genomic_DNA"/>
</dbReference>
<gene>
    <name evidence="10" type="ORF">FHS23_001016</name>
</gene>
<dbReference type="InterPro" id="IPR005490">
    <property type="entry name" value="LD_TPept_cat_dom"/>
</dbReference>
<reference evidence="10 11" key="1">
    <citation type="submission" date="2020-08" db="EMBL/GenBank/DDBJ databases">
        <title>Genomic Encyclopedia of Type Strains, Phase III (KMG-III): the genomes of soil and plant-associated and newly described type strains.</title>
        <authorList>
            <person name="Whitman W."/>
        </authorList>
    </citation>
    <scope>NUCLEOTIDE SEQUENCE [LARGE SCALE GENOMIC DNA]</scope>
    <source>
        <strain evidence="10 11">CECT 8577</strain>
    </source>
</reference>
<evidence type="ECO:0000256" key="4">
    <source>
        <dbReference type="ARBA" id="ARBA00022984"/>
    </source>
</evidence>
<dbReference type="PANTHER" id="PTHR30582">
    <property type="entry name" value="L,D-TRANSPEPTIDASE"/>
    <property type="match status" value="1"/>
</dbReference>
<accession>A0A839RWA1</accession>
<name>A0A839RWA1_9PSEU</name>
<feature type="active site" description="Nucleophile" evidence="7">
    <location>
        <position position="345"/>
    </location>
</feature>
<evidence type="ECO:0000256" key="1">
    <source>
        <dbReference type="ARBA" id="ARBA00004752"/>
    </source>
</evidence>
<comment type="pathway">
    <text evidence="1 7">Cell wall biogenesis; peptidoglycan biosynthesis.</text>
</comment>
<dbReference type="GO" id="GO:0071972">
    <property type="term" value="F:peptidoglycan L,D-transpeptidase activity"/>
    <property type="evidence" value="ECO:0007669"/>
    <property type="project" value="TreeGrafter"/>
</dbReference>
<feature type="active site" description="Proton donor/acceptor" evidence="7">
    <location>
        <position position="327"/>
    </location>
</feature>
<comment type="caution">
    <text evidence="10">The sequence shown here is derived from an EMBL/GenBank/DDBJ whole genome shotgun (WGS) entry which is preliminary data.</text>
</comment>
<dbReference type="Gene3D" id="2.40.440.10">
    <property type="entry name" value="L,D-transpeptidase catalytic domain-like"/>
    <property type="match status" value="1"/>
</dbReference>
<feature type="compositionally biased region" description="Low complexity" evidence="8">
    <location>
        <begin position="35"/>
        <end position="45"/>
    </location>
</feature>
<dbReference type="UniPathway" id="UPA00219"/>
<dbReference type="GO" id="GO:0071555">
    <property type="term" value="P:cell wall organization"/>
    <property type="evidence" value="ECO:0007669"/>
    <property type="project" value="UniProtKB-UniRule"/>
</dbReference>
<dbReference type="GO" id="GO:0016746">
    <property type="term" value="F:acyltransferase activity"/>
    <property type="evidence" value="ECO:0007669"/>
    <property type="project" value="UniProtKB-KW"/>
</dbReference>
<keyword evidence="5" id="KW-0012">Acyltransferase</keyword>
<dbReference type="Gene3D" id="2.60.40.3710">
    <property type="match status" value="1"/>
</dbReference>
<dbReference type="GO" id="GO:0008360">
    <property type="term" value="P:regulation of cell shape"/>
    <property type="evidence" value="ECO:0007669"/>
    <property type="project" value="UniProtKB-UniRule"/>
</dbReference>
<proteinExistence type="predicted"/>
<dbReference type="CDD" id="cd13432">
    <property type="entry name" value="LDT_IgD_like_2"/>
    <property type="match status" value="1"/>
</dbReference>
<evidence type="ECO:0000256" key="7">
    <source>
        <dbReference type="PROSITE-ProRule" id="PRU01373"/>
    </source>
</evidence>
<feature type="domain" description="L,D-TPase catalytic" evidence="9">
    <location>
        <begin position="248"/>
        <end position="369"/>
    </location>
</feature>
<dbReference type="Gene3D" id="2.60.40.3780">
    <property type="match status" value="1"/>
</dbReference>
<evidence type="ECO:0000256" key="8">
    <source>
        <dbReference type="SAM" id="MobiDB-lite"/>
    </source>
</evidence>
<dbReference type="InterPro" id="IPR041280">
    <property type="entry name" value="Big_10"/>
</dbReference>
<dbReference type="GO" id="GO:0005576">
    <property type="term" value="C:extracellular region"/>
    <property type="evidence" value="ECO:0007669"/>
    <property type="project" value="TreeGrafter"/>
</dbReference>
<feature type="region of interest" description="Disordered" evidence="8">
    <location>
        <begin position="35"/>
        <end position="68"/>
    </location>
</feature>
<keyword evidence="11" id="KW-1185">Reference proteome</keyword>
<dbReference type="AlphaFoldDB" id="A0A839RWA1"/>
<evidence type="ECO:0000256" key="2">
    <source>
        <dbReference type="ARBA" id="ARBA00022679"/>
    </source>
</evidence>
<protein>
    <submittedName>
        <fullName evidence="10">Lipoprotein-anchoring transpeptidase ErfK/SrfK</fullName>
    </submittedName>
</protein>
<dbReference type="PANTHER" id="PTHR30582:SF2">
    <property type="entry name" value="L,D-TRANSPEPTIDASE YCIB-RELATED"/>
    <property type="match status" value="1"/>
</dbReference>
<dbReference type="Pfam" id="PF03734">
    <property type="entry name" value="YkuD"/>
    <property type="match status" value="1"/>
</dbReference>
<evidence type="ECO:0000256" key="5">
    <source>
        <dbReference type="ARBA" id="ARBA00023315"/>
    </source>
</evidence>
<keyword evidence="2" id="KW-0808">Transferase</keyword>
<dbReference type="GO" id="GO:0018104">
    <property type="term" value="P:peptidoglycan-protein cross-linking"/>
    <property type="evidence" value="ECO:0007669"/>
    <property type="project" value="TreeGrafter"/>
</dbReference>
<evidence type="ECO:0000313" key="11">
    <source>
        <dbReference type="Proteomes" id="UP000550714"/>
    </source>
</evidence>
<keyword evidence="4 7" id="KW-0573">Peptidoglycan synthesis</keyword>
<dbReference type="PROSITE" id="PS52029">
    <property type="entry name" value="LD_TPASE"/>
    <property type="match status" value="1"/>
</dbReference>
<evidence type="ECO:0000256" key="6">
    <source>
        <dbReference type="ARBA" id="ARBA00023316"/>
    </source>
</evidence>
<dbReference type="Proteomes" id="UP000550714">
    <property type="component" value="Unassembled WGS sequence"/>
</dbReference>
<dbReference type="InterPro" id="IPR038063">
    <property type="entry name" value="Transpep_catalytic_dom"/>
</dbReference>
<evidence type="ECO:0000256" key="3">
    <source>
        <dbReference type="ARBA" id="ARBA00022960"/>
    </source>
</evidence>
<organism evidence="10 11">
    <name type="scientific">Prauserella isguenensis</name>
    <dbReference type="NCBI Taxonomy" id="1470180"/>
    <lineage>
        <taxon>Bacteria</taxon>
        <taxon>Bacillati</taxon>
        <taxon>Actinomycetota</taxon>
        <taxon>Actinomycetes</taxon>
        <taxon>Pseudonocardiales</taxon>
        <taxon>Pseudonocardiaceae</taxon>
        <taxon>Prauserella</taxon>
    </lineage>
</organism>
<dbReference type="Pfam" id="PF17964">
    <property type="entry name" value="Big_10"/>
    <property type="match status" value="1"/>
</dbReference>
<evidence type="ECO:0000313" key="10">
    <source>
        <dbReference type="EMBL" id="MBB3050021.1"/>
    </source>
</evidence>
<sequence length="400" mass="43376">MTGRQSSGPGRGFAPALALVLTILLWLTACTGGAPQQGSAGAQGATPEPAPAAEVNLRPGDGAKDVRPREEVAVSVENGTLSDVTLTNGMGERVEGELAEDERSWQATERLGYDKIYRWAGTATNEDGKETEVGGSFTTVKPAAIHGARLNVGDGETYGVAMPISITFDEPVKNKAAVERALSVETSNATEGSWAWLELDTAVHWRPKEYWKPGTEVSVDADLYGLPLGDGAYAEEDLSSTFTIGRRQLVRANTQTHRMKVFVDGKQTADYPASFGLDSDPGRVTRSGTHVVMTKHSEYYMNNPAYDYEDFRVEWAVRISNNGEFTHAAPWSVGSQGYTNVSHGCVNLAPADALEYYKLAQTGDPFEVRGSSVPLGPRDGNYHDWSYPWPEWTSMSALQD</sequence>
<keyword evidence="10" id="KW-0449">Lipoprotein</keyword>
<dbReference type="SUPFAM" id="SSF141523">
    <property type="entry name" value="L,D-transpeptidase catalytic domain-like"/>
    <property type="match status" value="1"/>
</dbReference>
<keyword evidence="6 7" id="KW-0961">Cell wall biogenesis/degradation</keyword>
<keyword evidence="3 7" id="KW-0133">Cell shape</keyword>
<dbReference type="CDD" id="cd16913">
    <property type="entry name" value="YkuD_like"/>
    <property type="match status" value="1"/>
</dbReference>
<dbReference type="PROSITE" id="PS51257">
    <property type="entry name" value="PROKAR_LIPOPROTEIN"/>
    <property type="match status" value="1"/>
</dbReference>
<evidence type="ECO:0000259" key="9">
    <source>
        <dbReference type="PROSITE" id="PS52029"/>
    </source>
</evidence>
<dbReference type="InterPro" id="IPR050979">
    <property type="entry name" value="LD-transpeptidase"/>
</dbReference>